<dbReference type="SUPFAM" id="SSF51735">
    <property type="entry name" value="NAD(P)-binding Rossmann-fold domains"/>
    <property type="match status" value="1"/>
</dbReference>
<evidence type="ECO:0000313" key="4">
    <source>
        <dbReference type="Proteomes" id="UP000037784"/>
    </source>
</evidence>
<dbReference type="EMBL" id="BBZA01000125">
    <property type="protein sequence ID" value="GAP63203.1"/>
    <property type="molecule type" value="Genomic_DNA"/>
</dbReference>
<comment type="caution">
    <text evidence="2">The sequence shown here is derived from an EMBL/GenBank/DDBJ whole genome shotgun (WGS) entry which is preliminary data.</text>
</comment>
<evidence type="ECO:0000313" key="2">
    <source>
        <dbReference type="EMBL" id="GAP63203.1"/>
    </source>
</evidence>
<gene>
    <name evidence="2" type="ORF">ARMA_1626</name>
    <name evidence="3" type="ORF">SE16_07040</name>
</gene>
<dbReference type="Gene3D" id="3.40.50.720">
    <property type="entry name" value="NAD(P)-binding Rossmann-like Domain"/>
    <property type="match status" value="1"/>
</dbReference>
<dbReference type="InterPro" id="IPR005097">
    <property type="entry name" value="Sacchrp_dh_NADP-bd"/>
</dbReference>
<evidence type="ECO:0000313" key="3">
    <source>
        <dbReference type="EMBL" id="KPL88531.1"/>
    </source>
</evidence>
<dbReference type="OrthoDB" id="623995at2"/>
<dbReference type="PANTHER" id="PTHR43781:SF1">
    <property type="entry name" value="SACCHAROPINE DEHYDROGENASE"/>
    <property type="match status" value="1"/>
</dbReference>
<reference evidence="3 5" key="2">
    <citation type="submission" date="2015-07" db="EMBL/GenBank/DDBJ databases">
        <title>Whole genome sequence of Ardenticatena maritima DSM 23922.</title>
        <authorList>
            <person name="Hemp J."/>
            <person name="Ward L.M."/>
            <person name="Pace L.A."/>
            <person name="Fischer W.W."/>
        </authorList>
    </citation>
    <scope>NUCLEOTIDE SEQUENCE [LARGE SCALE GENOMIC DNA]</scope>
    <source>
        <strain evidence="3 5">110S</strain>
    </source>
</reference>
<sequence length="356" mass="38965">MQPGTWMVYGAYGYTGRLIVAEAVSRGYRPIVAGRNAEQVESVAQAYNLEARVVSLDDAGALRHALRDVDVVVHAAGPFVRTAMPMVEACLATQTHYVDITGEISVFEQIFARDEEARQAGVALLPGSGFDVVPSDCLAAYVASKIEQPIALEIGIAALSRTSPGTAQTMIEHVPQGNLVRRDGVLVRVPFGTLTRTIHFSDKPRQAVAIPWGDLATAYRSTGIPNITTYMAFPPAMIRQMRFLSWLAPLFRIGAVRRAVQAWIRRSVKGPDEQLLARGRSYLWAQVRNAAGETAEAWLETCEGYRFTALAVVAVVERLAETTVQGALTPAQAFGADFVLEIDETRRFDQIERTKS</sequence>
<reference evidence="2" key="1">
    <citation type="journal article" date="2015" name="Genome Announc.">
        <title>Draft Genome Sequence of a Heterotrophic Facultative Anaerobic Thermophilic Bacterium, Ardenticatena maritima Strain 110ST.</title>
        <authorList>
            <person name="Kawaichi S."/>
            <person name="Yoshida T."/>
            <person name="Sako Y."/>
            <person name="Nakamura R."/>
        </authorList>
    </citation>
    <scope>NUCLEOTIDE SEQUENCE [LARGE SCALE GENOMIC DNA]</scope>
    <source>
        <strain evidence="2">110S</strain>
    </source>
</reference>
<proteinExistence type="predicted"/>
<dbReference type="PATRIC" id="fig|872965.6.peg.1456"/>
<dbReference type="STRING" id="872965.SE16_07040"/>
<dbReference type="Pfam" id="PF03435">
    <property type="entry name" value="Sacchrp_dh_NADP"/>
    <property type="match status" value="1"/>
</dbReference>
<accession>A0A0M8K766</accession>
<dbReference type="AlphaFoldDB" id="A0A0M8K766"/>
<dbReference type="InterPro" id="IPR036291">
    <property type="entry name" value="NAD(P)-bd_dom_sf"/>
</dbReference>
<protein>
    <recommendedName>
        <fullName evidence="1">Saccharopine dehydrogenase NADP binding domain-containing protein</fullName>
    </recommendedName>
</protein>
<organism evidence="2 4">
    <name type="scientific">Ardenticatena maritima</name>
    <dbReference type="NCBI Taxonomy" id="872965"/>
    <lineage>
        <taxon>Bacteria</taxon>
        <taxon>Bacillati</taxon>
        <taxon>Chloroflexota</taxon>
        <taxon>Ardenticatenia</taxon>
        <taxon>Ardenticatenales</taxon>
        <taxon>Ardenticatenaceae</taxon>
        <taxon>Ardenticatena</taxon>
    </lineage>
</organism>
<dbReference type="PANTHER" id="PTHR43781">
    <property type="entry name" value="SACCHAROPINE DEHYDROGENASE"/>
    <property type="match status" value="1"/>
</dbReference>
<feature type="domain" description="Saccharopine dehydrogenase NADP binding" evidence="1">
    <location>
        <begin position="7"/>
        <end position="124"/>
    </location>
</feature>
<dbReference type="Proteomes" id="UP000050502">
    <property type="component" value="Unassembled WGS sequence"/>
</dbReference>
<name>A0A0M8K766_9CHLR</name>
<evidence type="ECO:0000313" key="5">
    <source>
        <dbReference type="Proteomes" id="UP000050502"/>
    </source>
</evidence>
<dbReference type="Proteomes" id="UP000037784">
    <property type="component" value="Unassembled WGS sequence"/>
</dbReference>
<evidence type="ECO:0000259" key="1">
    <source>
        <dbReference type="Pfam" id="PF03435"/>
    </source>
</evidence>
<dbReference type="RefSeq" id="WP_054493073.1">
    <property type="nucleotide sequence ID" value="NZ_BBZA01000125.1"/>
</dbReference>
<dbReference type="EMBL" id="LGKN01000004">
    <property type="protein sequence ID" value="KPL88531.1"/>
    <property type="molecule type" value="Genomic_DNA"/>
</dbReference>
<keyword evidence="4" id="KW-1185">Reference proteome</keyword>
<reference evidence="4" key="3">
    <citation type="submission" date="2015-08" db="EMBL/GenBank/DDBJ databases">
        <title>Draft Genome Sequence of a Heterotrophic Facultative Anaerobic Bacterium Ardenticatena maritima Strain 110S.</title>
        <authorList>
            <person name="Kawaichi S."/>
            <person name="Yoshida T."/>
            <person name="Sako Y."/>
            <person name="Nakamura R."/>
        </authorList>
    </citation>
    <scope>NUCLEOTIDE SEQUENCE [LARGE SCALE GENOMIC DNA]</scope>
    <source>
        <strain evidence="4">110S</strain>
    </source>
</reference>